<gene>
    <name evidence="1" type="ORF">TrST_g10940</name>
</gene>
<comment type="caution">
    <text evidence="1">The sequence shown here is derived from an EMBL/GenBank/DDBJ whole genome shotgun (WGS) entry which is preliminary data.</text>
</comment>
<sequence length="173" mass="19859">MSEPSLAALRLSFGVCATRPRLHVQLKFAEVCDMFEHRRDERMQSYDPDLFEYLGRTAGGGKPHVTRHGTVTVTAGWLMFKHIDGTGFGNYHGVVNGGVRDVIGAWPMSEYWVYNDEGFYDENVFCLPPEKCYCFRKEEPYEEDEDDDEEEESLPMACDRSKILLSTRWPSSV</sequence>
<keyword evidence="2" id="KW-1185">Reference proteome</keyword>
<accession>A0A9W7EXW1</accession>
<dbReference type="AlphaFoldDB" id="A0A9W7EXW1"/>
<organism evidence="1 2">
    <name type="scientific">Triparma strigata</name>
    <dbReference type="NCBI Taxonomy" id="1606541"/>
    <lineage>
        <taxon>Eukaryota</taxon>
        <taxon>Sar</taxon>
        <taxon>Stramenopiles</taxon>
        <taxon>Ochrophyta</taxon>
        <taxon>Bolidophyceae</taxon>
        <taxon>Parmales</taxon>
        <taxon>Triparmaceae</taxon>
        <taxon>Triparma</taxon>
    </lineage>
</organism>
<evidence type="ECO:0000313" key="2">
    <source>
        <dbReference type="Proteomes" id="UP001165085"/>
    </source>
</evidence>
<dbReference type="EMBL" id="BRXY01000431">
    <property type="protein sequence ID" value="GMH94472.1"/>
    <property type="molecule type" value="Genomic_DNA"/>
</dbReference>
<protein>
    <submittedName>
        <fullName evidence="1">Uncharacterized protein</fullName>
    </submittedName>
</protein>
<proteinExistence type="predicted"/>
<name>A0A9W7EXW1_9STRA</name>
<dbReference type="Proteomes" id="UP001165085">
    <property type="component" value="Unassembled WGS sequence"/>
</dbReference>
<reference evidence="2" key="1">
    <citation type="journal article" date="2023" name="Commun. Biol.">
        <title>Genome analysis of Parmales, the sister group of diatoms, reveals the evolutionary specialization of diatoms from phago-mixotrophs to photoautotrophs.</title>
        <authorList>
            <person name="Ban H."/>
            <person name="Sato S."/>
            <person name="Yoshikawa S."/>
            <person name="Yamada K."/>
            <person name="Nakamura Y."/>
            <person name="Ichinomiya M."/>
            <person name="Sato N."/>
            <person name="Blanc-Mathieu R."/>
            <person name="Endo H."/>
            <person name="Kuwata A."/>
            <person name="Ogata H."/>
        </authorList>
    </citation>
    <scope>NUCLEOTIDE SEQUENCE [LARGE SCALE GENOMIC DNA]</scope>
    <source>
        <strain evidence="2">NIES 3701</strain>
    </source>
</reference>
<evidence type="ECO:0000313" key="1">
    <source>
        <dbReference type="EMBL" id="GMH94472.1"/>
    </source>
</evidence>
<dbReference type="OrthoDB" id="198949at2759"/>